<sequence>MIEDRINNILEDLNMFDDDIDKYEYIVDVGKNLPNLDESLQRDEFLVKGCTSKVWLIAEYSNGVINLKADSNSVIVKGLASILITVFQDLEPEEIVNYNIDGLEKLGLTEIISPTRQNGVYHMVNKIKHYAELYKE</sequence>
<dbReference type="EMBL" id="CP035807">
    <property type="protein sequence ID" value="QEN04973.1"/>
    <property type="molecule type" value="Genomic_DNA"/>
</dbReference>
<dbReference type="PANTHER" id="PTHR43597:SF5">
    <property type="entry name" value="SUFE-LIKE PROTEIN 2, CHLOROPLASTIC"/>
    <property type="match status" value="1"/>
</dbReference>
<dbReference type="Proteomes" id="UP000323824">
    <property type="component" value="Chromosome"/>
</dbReference>
<name>A0A5C1QA07_9SPIO</name>
<gene>
    <name evidence="3" type="ORF">EW093_09720</name>
</gene>
<evidence type="ECO:0000259" key="2">
    <source>
        <dbReference type="Pfam" id="PF02657"/>
    </source>
</evidence>
<dbReference type="Pfam" id="PF02657">
    <property type="entry name" value="SufE"/>
    <property type="match status" value="1"/>
</dbReference>
<evidence type="ECO:0000256" key="1">
    <source>
        <dbReference type="ARBA" id="ARBA00010282"/>
    </source>
</evidence>
<comment type="similarity">
    <text evidence="1">Belongs to the SufE family.</text>
</comment>
<dbReference type="KEGG" id="sper:EW093_09720"/>
<evidence type="ECO:0000313" key="3">
    <source>
        <dbReference type="EMBL" id="QEN04973.1"/>
    </source>
</evidence>
<dbReference type="InterPro" id="IPR003808">
    <property type="entry name" value="Fe-S_metab-assoc_dom"/>
</dbReference>
<proteinExistence type="inferred from homology"/>
<dbReference type="SUPFAM" id="SSF82649">
    <property type="entry name" value="SufE/NifU"/>
    <property type="match status" value="1"/>
</dbReference>
<dbReference type="Gene3D" id="3.90.1010.10">
    <property type="match status" value="1"/>
</dbReference>
<protein>
    <submittedName>
        <fullName evidence="3">SufE family protein</fullName>
    </submittedName>
</protein>
<organism evidence="3 4">
    <name type="scientific">Thiospirochaeta perfilievii</name>
    <dbReference type="NCBI Taxonomy" id="252967"/>
    <lineage>
        <taxon>Bacteria</taxon>
        <taxon>Pseudomonadati</taxon>
        <taxon>Spirochaetota</taxon>
        <taxon>Spirochaetia</taxon>
        <taxon>Spirochaetales</taxon>
        <taxon>Spirochaetaceae</taxon>
        <taxon>Thiospirochaeta</taxon>
    </lineage>
</organism>
<dbReference type="OrthoDB" id="9799320at2"/>
<evidence type="ECO:0000313" key="4">
    <source>
        <dbReference type="Proteomes" id="UP000323824"/>
    </source>
</evidence>
<keyword evidence="4" id="KW-1185">Reference proteome</keyword>
<accession>A0A5C1QA07</accession>
<reference evidence="3 4" key="1">
    <citation type="submission" date="2019-02" db="EMBL/GenBank/DDBJ databases">
        <authorList>
            <person name="Fomenkov A."/>
            <person name="Dubinina G."/>
            <person name="Grabovich M."/>
            <person name="Vincze T."/>
            <person name="Roberts R.J."/>
        </authorList>
    </citation>
    <scope>NUCLEOTIDE SEQUENCE [LARGE SCALE GENOMIC DNA]</scope>
    <source>
        <strain evidence="3 4">P</strain>
    </source>
</reference>
<reference evidence="3 4" key="2">
    <citation type="submission" date="2019-09" db="EMBL/GenBank/DDBJ databases">
        <title>Complete Genome Sequence and Methylome Analysis of free living Spirochaetas.</title>
        <authorList>
            <person name="Leshcheva N."/>
            <person name="Mikheeva N."/>
        </authorList>
    </citation>
    <scope>NUCLEOTIDE SEQUENCE [LARGE SCALE GENOMIC DNA]</scope>
    <source>
        <strain evidence="3 4">P</strain>
    </source>
</reference>
<dbReference type="PANTHER" id="PTHR43597">
    <property type="entry name" value="SULFUR ACCEPTOR PROTEIN CSDE"/>
    <property type="match status" value="1"/>
</dbReference>
<feature type="domain" description="Fe-S metabolism associated" evidence="2">
    <location>
        <begin position="11"/>
        <end position="129"/>
    </location>
</feature>
<dbReference type="AlphaFoldDB" id="A0A5C1QA07"/>
<dbReference type="RefSeq" id="WP_149568214.1">
    <property type="nucleotide sequence ID" value="NZ_CP035807.1"/>
</dbReference>